<reference evidence="2 3" key="1">
    <citation type="journal article" date="2013" name="Mar. Genomics">
        <title>Expression of sulfatases in Rhodopirellula baltica and the diversity of sulfatases in the genus Rhodopirellula.</title>
        <authorList>
            <person name="Wegner C.E."/>
            <person name="Richter-Heitmann T."/>
            <person name="Klindworth A."/>
            <person name="Klockow C."/>
            <person name="Richter M."/>
            <person name="Achstetter T."/>
            <person name="Glockner F.O."/>
            <person name="Harder J."/>
        </authorList>
    </citation>
    <scope>NUCLEOTIDE SEQUENCE [LARGE SCALE GENOMIC DNA]</scope>
    <source>
        <strain evidence="2 3">WH47</strain>
    </source>
</reference>
<evidence type="ECO:0000313" key="3">
    <source>
        <dbReference type="Proteomes" id="UP000006222"/>
    </source>
</evidence>
<evidence type="ECO:0000256" key="1">
    <source>
        <dbReference type="SAM" id="MobiDB-lite"/>
    </source>
</evidence>
<protein>
    <submittedName>
        <fullName evidence="2">Uncharacterized protein</fullName>
    </submittedName>
</protein>
<dbReference type="PATRIC" id="fig|991778.3.peg.468"/>
<dbReference type="EMBL" id="AFAR01000018">
    <property type="protein sequence ID" value="EGF29586.1"/>
    <property type="molecule type" value="Genomic_DNA"/>
</dbReference>
<feature type="region of interest" description="Disordered" evidence="1">
    <location>
        <begin position="1"/>
        <end position="27"/>
    </location>
</feature>
<dbReference type="Proteomes" id="UP000006222">
    <property type="component" value="Unassembled WGS sequence"/>
</dbReference>
<sequence length="56" mass="5739">MAFGQGWTTGQRPVSSKPGAPPLGLESKSTVLANGQIQSICGGELGLWPKRADGVT</sequence>
<proteinExistence type="predicted"/>
<comment type="caution">
    <text evidence="2">The sequence shown here is derived from an EMBL/GenBank/DDBJ whole genome shotgun (WGS) entry which is preliminary data.</text>
</comment>
<organism evidence="2 3">
    <name type="scientific">Rhodopirellula baltica WH47</name>
    <dbReference type="NCBI Taxonomy" id="991778"/>
    <lineage>
        <taxon>Bacteria</taxon>
        <taxon>Pseudomonadati</taxon>
        <taxon>Planctomycetota</taxon>
        <taxon>Planctomycetia</taxon>
        <taxon>Pirellulales</taxon>
        <taxon>Pirellulaceae</taxon>
        <taxon>Rhodopirellula</taxon>
    </lineage>
</organism>
<feature type="compositionally biased region" description="Polar residues" evidence="1">
    <location>
        <begin position="1"/>
        <end position="14"/>
    </location>
</feature>
<dbReference type="AlphaFoldDB" id="F2ALB0"/>
<name>F2ALB0_RHOBT</name>
<evidence type="ECO:0000313" key="2">
    <source>
        <dbReference type="EMBL" id="EGF29586.1"/>
    </source>
</evidence>
<accession>F2ALB0</accession>
<gene>
    <name evidence="2" type="ORF">RBWH47_04568</name>
</gene>